<evidence type="ECO:0000256" key="1">
    <source>
        <dbReference type="ARBA" id="ARBA00004651"/>
    </source>
</evidence>
<name>A0A2N8Q0Z7_ENTAV</name>
<evidence type="ECO:0000256" key="6">
    <source>
        <dbReference type="ARBA" id="ARBA00022989"/>
    </source>
</evidence>
<evidence type="ECO:0000313" key="10">
    <source>
        <dbReference type="Proteomes" id="UP000316316"/>
    </source>
</evidence>
<evidence type="ECO:0000256" key="7">
    <source>
        <dbReference type="ARBA" id="ARBA00023136"/>
    </source>
</evidence>
<dbReference type="GO" id="GO:0005886">
    <property type="term" value="C:plasma membrane"/>
    <property type="evidence" value="ECO:0007669"/>
    <property type="project" value="UniProtKB-SubCell"/>
</dbReference>
<evidence type="ECO:0000256" key="3">
    <source>
        <dbReference type="ARBA" id="ARBA00022475"/>
    </source>
</evidence>
<dbReference type="NCBIfam" id="TIGR03426">
    <property type="entry name" value="shape_MreD"/>
    <property type="match status" value="1"/>
</dbReference>
<feature type="transmembrane region" description="Helical" evidence="8">
    <location>
        <begin position="6"/>
        <end position="25"/>
    </location>
</feature>
<proteinExistence type="inferred from homology"/>
<evidence type="ECO:0000256" key="4">
    <source>
        <dbReference type="ARBA" id="ARBA00022692"/>
    </source>
</evidence>
<keyword evidence="6 8" id="KW-1133">Transmembrane helix</keyword>
<evidence type="ECO:0000313" key="9">
    <source>
        <dbReference type="EMBL" id="TRZ34973.1"/>
    </source>
</evidence>
<evidence type="ECO:0000256" key="2">
    <source>
        <dbReference type="ARBA" id="ARBA00007776"/>
    </source>
</evidence>
<dbReference type="RefSeq" id="WP_049219849.1">
    <property type="nucleotide sequence ID" value="NZ_CAAKNX010000167.1"/>
</dbReference>
<gene>
    <name evidence="9" type="primary">mreD</name>
    <name evidence="9" type="ORF">AUF17_13220</name>
</gene>
<dbReference type="EMBL" id="PDXQ01000001">
    <property type="protein sequence ID" value="TRZ34973.1"/>
    <property type="molecule type" value="Genomic_DNA"/>
</dbReference>
<comment type="caution">
    <text evidence="9">The sequence shown here is derived from an EMBL/GenBank/DDBJ whole genome shotgun (WGS) entry which is preliminary data.</text>
</comment>
<evidence type="ECO:0000256" key="8">
    <source>
        <dbReference type="SAM" id="Phobius"/>
    </source>
</evidence>
<dbReference type="GO" id="GO:0008360">
    <property type="term" value="P:regulation of cell shape"/>
    <property type="evidence" value="ECO:0007669"/>
    <property type="project" value="UniProtKB-KW"/>
</dbReference>
<accession>A0A2N8Q0Z7</accession>
<keyword evidence="3" id="KW-1003">Cell membrane</keyword>
<protein>
    <submittedName>
        <fullName evidence="9">Rod shape-determining protein MreD</fullName>
    </submittedName>
</protein>
<keyword evidence="5" id="KW-0133">Cell shape</keyword>
<sequence>MISRTTLKYITPFLLFFLFLIDAHVTRIIAAWTDNIYVANAHLALLVLLIVSRVVNERFLLGTSLVLGTLYDLYYIGVIGIYAVIFPLLVMVFYFFKKTIQQNILTLFFTVVISVTLFELISLLLQSVFGLTGVSSDFFVPRYLGPTLLFNILTFVILIFPLEKILIGPPEEELGI</sequence>
<dbReference type="Proteomes" id="UP000316316">
    <property type="component" value="Unassembled WGS sequence"/>
</dbReference>
<feature type="transmembrane region" description="Helical" evidence="8">
    <location>
        <begin position="143"/>
        <end position="162"/>
    </location>
</feature>
<reference evidence="9 10" key="1">
    <citation type="submission" date="2017-10" db="EMBL/GenBank/DDBJ databases">
        <title>FDA dAtabase for Regulatory Grade micrObial Sequences (FDA-ARGOS): Supporting development and validation of Infectious Disease Dx tests.</title>
        <authorList>
            <person name="Campos J."/>
            <person name="Goldberg B."/>
            <person name="Tallon L.J."/>
            <person name="Sadzewicz L."/>
            <person name="Sengamalay N."/>
            <person name="Ott S."/>
            <person name="Godinez A."/>
            <person name="Nagaraj S."/>
            <person name="Vyas G."/>
            <person name="Aluvathingal J."/>
            <person name="Nadendla S."/>
            <person name="Geyer C."/>
            <person name="Nandy P."/>
            <person name="Hobson J."/>
            <person name="Sichtig H."/>
        </authorList>
    </citation>
    <scope>NUCLEOTIDE SEQUENCE [LARGE SCALE GENOMIC DNA]</scope>
    <source>
        <strain evidence="9 10">FDAARGOS_185</strain>
    </source>
</reference>
<keyword evidence="7 8" id="KW-0472">Membrane</keyword>
<evidence type="ECO:0000256" key="5">
    <source>
        <dbReference type="ARBA" id="ARBA00022960"/>
    </source>
</evidence>
<dbReference type="InterPro" id="IPR007227">
    <property type="entry name" value="Cell_shape_determining_MreD"/>
</dbReference>
<organism evidence="9 10">
    <name type="scientific">Enterococcus avium</name>
    <name type="common">Streptococcus avium</name>
    <dbReference type="NCBI Taxonomy" id="33945"/>
    <lineage>
        <taxon>Bacteria</taxon>
        <taxon>Bacillati</taxon>
        <taxon>Bacillota</taxon>
        <taxon>Bacilli</taxon>
        <taxon>Lactobacillales</taxon>
        <taxon>Enterococcaceae</taxon>
        <taxon>Enterococcus</taxon>
    </lineage>
</organism>
<comment type="similarity">
    <text evidence="2">Belongs to the MreD family.</text>
</comment>
<dbReference type="GeneID" id="69569865"/>
<comment type="subcellular location">
    <subcellularLocation>
        <location evidence="1">Cell membrane</location>
        <topology evidence="1">Multi-pass membrane protein</topology>
    </subcellularLocation>
</comment>
<feature type="transmembrane region" description="Helical" evidence="8">
    <location>
        <begin position="37"/>
        <end position="55"/>
    </location>
</feature>
<feature type="transmembrane region" description="Helical" evidence="8">
    <location>
        <begin position="75"/>
        <end position="96"/>
    </location>
</feature>
<feature type="transmembrane region" description="Helical" evidence="8">
    <location>
        <begin position="108"/>
        <end position="131"/>
    </location>
</feature>
<dbReference type="AlphaFoldDB" id="A0A2N8Q0Z7"/>
<keyword evidence="4 8" id="KW-0812">Transmembrane</keyword>
<dbReference type="Pfam" id="PF04093">
    <property type="entry name" value="MreD"/>
    <property type="match status" value="1"/>
</dbReference>